<feature type="region of interest" description="Disordered" evidence="1">
    <location>
        <begin position="129"/>
        <end position="162"/>
    </location>
</feature>
<name>A0ABZ2WQG6_9HYPO</name>
<dbReference type="Proteomes" id="UP001489902">
    <property type="component" value="Chromosome 2"/>
</dbReference>
<gene>
    <name evidence="2" type="ORF">QYS62_003994</name>
</gene>
<evidence type="ECO:0000256" key="1">
    <source>
        <dbReference type="SAM" id="MobiDB-lite"/>
    </source>
</evidence>
<evidence type="ECO:0008006" key="4">
    <source>
        <dbReference type="Google" id="ProtNLM"/>
    </source>
</evidence>
<reference evidence="2 3" key="1">
    <citation type="submission" date="2024-04" db="EMBL/GenBank/DDBJ databases">
        <title>Complete genome sequence of Fusarium acuminatum.</title>
        <authorList>
            <person name="Lan B."/>
        </authorList>
    </citation>
    <scope>NUCLEOTIDE SEQUENCE [LARGE SCALE GENOMIC DNA]</scope>
    <source>
        <strain evidence="2">1A</strain>
    </source>
</reference>
<dbReference type="EMBL" id="CP151261">
    <property type="protein sequence ID" value="WZH42993.1"/>
    <property type="molecule type" value="Genomic_DNA"/>
</dbReference>
<keyword evidence="3" id="KW-1185">Reference proteome</keyword>
<evidence type="ECO:0000313" key="3">
    <source>
        <dbReference type="Proteomes" id="UP001489902"/>
    </source>
</evidence>
<feature type="compositionally biased region" description="Low complexity" evidence="1">
    <location>
        <begin position="135"/>
        <end position="155"/>
    </location>
</feature>
<accession>A0ABZ2WQG6</accession>
<evidence type="ECO:0000313" key="2">
    <source>
        <dbReference type="EMBL" id="WZH42993.1"/>
    </source>
</evidence>
<proteinExistence type="predicted"/>
<protein>
    <recommendedName>
        <fullName evidence="4">Restriction endonuclease</fullName>
    </recommendedName>
</protein>
<organism evidence="2 3">
    <name type="scientific">Fusarium acuminatum</name>
    <dbReference type="NCBI Taxonomy" id="5515"/>
    <lineage>
        <taxon>Eukaryota</taxon>
        <taxon>Fungi</taxon>
        <taxon>Dikarya</taxon>
        <taxon>Ascomycota</taxon>
        <taxon>Pezizomycotina</taxon>
        <taxon>Sordariomycetes</taxon>
        <taxon>Hypocreomycetidae</taxon>
        <taxon>Hypocreales</taxon>
        <taxon>Nectriaceae</taxon>
        <taxon>Fusarium</taxon>
        <taxon>Fusarium tricinctum species complex</taxon>
    </lineage>
</organism>
<sequence length="467" mass="53391">MNGKQPLDHSKVNPFNTGERRQYMQAVFSHLGLPFKKVWRQQAERTVCKTLHGSDFHNSSIAWFEFEVDRVLWSGILKHYKVRDPAFKWPWDQTPDVSDLRAGFSSVYREWRTSRGLSVDEIDPARALKHKVPSKGEVSKSGKSKPSSSSAAAEPDQAEGEIPAILTARRKAAEKIFADEKAKIEVFIAEQAGMVRDGDDDSVISIDAPLPVRDEFGAHQELPSPCPVLPDVTVRQQIWKGLGLETAGVPFPGCFELTLPPWIDFHDLVYGKDGALFAEIKRDNLIDKDLIIGWNMLNDRPVSLMVGPDPEAVYDVQDRQLWIRVRALWWRVIQWLLEVYEGRPLRLKDYLFIMQSLEVVLGPVGLLSDHQQLEACWNLVPHDNVRAAREAKAKRQTFDRQMPEIHAILMAPRQIMTELLDGWIDREGLEFAVQRLEAVRYAWAVEEPVVAWTWCLEKHRRLNAPSP</sequence>